<evidence type="ECO:0000256" key="1">
    <source>
        <dbReference type="SAM" id="SignalP"/>
    </source>
</evidence>
<protein>
    <recommendedName>
        <fullName evidence="3">Lipoprotein</fullName>
    </recommendedName>
</protein>
<gene>
    <name evidence="2" type="ORF">PFCIRM138_00285</name>
</gene>
<dbReference type="EMBL" id="LM676429">
    <property type="protein sequence ID" value="CEP27223.1"/>
    <property type="molecule type" value="Genomic_DNA"/>
</dbReference>
<dbReference type="RefSeq" id="WP_013161601.1">
    <property type="nucleotide sequence ID" value="NZ_CP010341.1"/>
</dbReference>
<feature type="signal peptide" evidence="1">
    <location>
        <begin position="1"/>
        <end position="30"/>
    </location>
</feature>
<name>A0A068VST4_PROFF</name>
<evidence type="ECO:0008006" key="3">
    <source>
        <dbReference type="Google" id="ProtNLM"/>
    </source>
</evidence>
<accession>A0A068VST4</accession>
<feature type="chain" id="PRO_5030002309" description="Lipoprotein" evidence="1">
    <location>
        <begin position="31"/>
        <end position="177"/>
    </location>
</feature>
<dbReference type="InterPro" id="IPR006311">
    <property type="entry name" value="TAT_signal"/>
</dbReference>
<dbReference type="PROSITE" id="PS51257">
    <property type="entry name" value="PROKAR_LIPOPROTEIN"/>
    <property type="match status" value="1"/>
</dbReference>
<dbReference type="AlphaFoldDB" id="A0A068VST4"/>
<dbReference type="GeneID" id="61221631"/>
<dbReference type="PATRIC" id="fig|66712.6.peg.1680"/>
<reference evidence="2" key="1">
    <citation type="submission" date="2014-08" db="EMBL/GenBank/DDBJ databases">
        <authorList>
            <person name="Falentin Helene"/>
        </authorList>
    </citation>
    <scope>NUCLEOTIDE SEQUENCE</scope>
</reference>
<keyword evidence="1" id="KW-0732">Signal</keyword>
<proteinExistence type="predicted"/>
<sequence length="177" mass="18268">MSRRSLLVRIGVPAAALAMFAGCSPSPATAIELDGARVSESTITRYADGCSKMLDAGGGAGQYTPGDIRRVVVSYVGEGMIADQLAREYGVTLSDSDMDQAKQALGNARGLLADNDCAQAVDGQLRLTALVLSAKGKNVQKDAASLAPVVNPRYGAWSPTDFAVAGTGSLSKLSTDR</sequence>
<dbReference type="KEGG" id="pfre:RM25_1650"/>
<evidence type="ECO:0000313" key="2">
    <source>
        <dbReference type="EMBL" id="CEP27223.1"/>
    </source>
</evidence>
<dbReference type="PROSITE" id="PS51318">
    <property type="entry name" value="TAT"/>
    <property type="match status" value="1"/>
</dbReference>
<organism evidence="2">
    <name type="scientific">Propionibacterium freudenreichii subsp. freudenreichii</name>
    <dbReference type="NCBI Taxonomy" id="66712"/>
    <lineage>
        <taxon>Bacteria</taxon>
        <taxon>Bacillati</taxon>
        <taxon>Actinomycetota</taxon>
        <taxon>Actinomycetes</taxon>
        <taxon>Propionibacteriales</taxon>
        <taxon>Propionibacteriaceae</taxon>
        <taxon>Propionibacterium</taxon>
    </lineage>
</organism>